<dbReference type="GO" id="GO:0030288">
    <property type="term" value="C:outer membrane-bounded periplasmic space"/>
    <property type="evidence" value="ECO:0007669"/>
    <property type="project" value="TreeGrafter"/>
</dbReference>
<dbReference type="InterPro" id="IPR013783">
    <property type="entry name" value="Ig-like_fold"/>
</dbReference>
<dbReference type="HAMAP" id="MF_01069">
    <property type="entry name" value="MdoG_OpgG"/>
    <property type="match status" value="1"/>
</dbReference>
<dbReference type="Gene3D" id="2.70.98.10">
    <property type="match status" value="1"/>
</dbReference>
<evidence type="ECO:0000256" key="3">
    <source>
        <dbReference type="ARBA" id="ARBA00009284"/>
    </source>
</evidence>
<accession>A0A1M5NW85</accession>
<proteinExistence type="inferred from homology"/>
<dbReference type="SUPFAM" id="SSF81296">
    <property type="entry name" value="E set domains"/>
    <property type="match status" value="1"/>
</dbReference>
<dbReference type="InterPro" id="IPR011013">
    <property type="entry name" value="Gal_mutarotase_sf_dom"/>
</dbReference>
<dbReference type="STRING" id="490188.SAMN04488068_1894"/>
<evidence type="ECO:0000313" key="10">
    <source>
        <dbReference type="Proteomes" id="UP000199758"/>
    </source>
</evidence>
<keyword evidence="6 7" id="KW-0574">Periplasm</keyword>
<dbReference type="Gene3D" id="2.60.40.10">
    <property type="entry name" value="Immunoglobulins"/>
    <property type="match status" value="1"/>
</dbReference>
<dbReference type="InterPro" id="IPR014718">
    <property type="entry name" value="GH-type_carb-bd"/>
</dbReference>
<evidence type="ECO:0000256" key="2">
    <source>
        <dbReference type="ARBA" id="ARBA00005001"/>
    </source>
</evidence>
<sequence length="506" mass="57109" precursor="true">MSLRTPAAAGRLFACLLALSVLPAFAFGFEDVAKRAQDLAGTPYKKPDAALPRDLADLGYDQVRDIRFKPDKALWRSRKLPFEVQFFHPGGVYNVPVRINLIGTGGAQPVPFNPADFDYGNNKQLDPTKFKDIGFAGFRVHANVNGPGYKDEVLVFQGASYFRALGKDQRYGLSARGLAVDTAQLSGEEFPYFTEFWLAWPSAKDDHLVIYALLDSRRVTGAYRFELKPGTTTLMDVDARLFLREKVDKLGIAPLTSMFFFGENQRSAVEDYRPEVHDSDGLLVHTGSDEWIWRPLSNPRRLLVTSFSTTNPKGFGLMQRDRNFASYEDLEARYDKRPSTWVTPKGNWGAGRVELVQIPSPDETNDNIVAYWVRDEAAAPGKPVDISYSVAWQRSEITAPPTSAVAQSRRGHGWQREQDNTFRMMVDFQGPALTGLGKDDKVFPGLWLSDNGELLERQVFPNEATGGWRLSFRFRRLDAEKPVEMRAFLRRDQEAISETWSYILPP</sequence>
<evidence type="ECO:0000259" key="8">
    <source>
        <dbReference type="Pfam" id="PF04349"/>
    </source>
</evidence>
<organism evidence="9 10">
    <name type="scientific">Hydrocarboniphaga daqingensis</name>
    <dbReference type="NCBI Taxonomy" id="490188"/>
    <lineage>
        <taxon>Bacteria</taxon>
        <taxon>Pseudomonadati</taxon>
        <taxon>Pseudomonadota</taxon>
        <taxon>Gammaproteobacteria</taxon>
        <taxon>Nevskiales</taxon>
        <taxon>Nevskiaceae</taxon>
        <taxon>Hydrocarboniphaga</taxon>
    </lineage>
</organism>
<dbReference type="GO" id="GO:0051274">
    <property type="term" value="P:beta-glucan biosynthetic process"/>
    <property type="evidence" value="ECO:0007669"/>
    <property type="project" value="TreeGrafter"/>
</dbReference>
<dbReference type="SUPFAM" id="SSF74650">
    <property type="entry name" value="Galactose mutarotase-like"/>
    <property type="match status" value="1"/>
</dbReference>
<feature type="chain" id="PRO_5013411191" description="Glucans biosynthesis protein G" evidence="7">
    <location>
        <begin position="27"/>
        <end position="506"/>
    </location>
</feature>
<dbReference type="PANTHER" id="PTHR30504">
    <property type="entry name" value="GLUCANS BIOSYNTHESIS PROTEIN"/>
    <property type="match status" value="1"/>
</dbReference>
<protein>
    <recommendedName>
        <fullName evidence="4 7">Glucans biosynthesis protein G</fullName>
    </recommendedName>
</protein>
<evidence type="ECO:0000256" key="7">
    <source>
        <dbReference type="HAMAP-Rule" id="MF_01069"/>
    </source>
</evidence>
<evidence type="ECO:0000256" key="1">
    <source>
        <dbReference type="ARBA" id="ARBA00004418"/>
    </source>
</evidence>
<dbReference type="GO" id="GO:0030246">
    <property type="term" value="F:carbohydrate binding"/>
    <property type="evidence" value="ECO:0007669"/>
    <property type="project" value="InterPro"/>
</dbReference>
<dbReference type="RefSeq" id="WP_072896876.1">
    <property type="nucleotide sequence ID" value="NZ_FQWZ01000004.1"/>
</dbReference>
<name>A0A1M5NW85_9GAMM</name>
<dbReference type="OrthoDB" id="335750at2"/>
<gene>
    <name evidence="7" type="primary">opgG</name>
    <name evidence="9" type="ORF">SAMN04488068_1894</name>
</gene>
<reference evidence="9 10" key="1">
    <citation type="submission" date="2016-11" db="EMBL/GenBank/DDBJ databases">
        <authorList>
            <person name="Jaros S."/>
            <person name="Januszkiewicz K."/>
            <person name="Wedrychowicz H."/>
        </authorList>
    </citation>
    <scope>NUCLEOTIDE SEQUENCE [LARGE SCALE GENOMIC DNA]</scope>
    <source>
        <strain evidence="9 10">CGMCC 1.7049</strain>
    </source>
</reference>
<dbReference type="GO" id="GO:0003824">
    <property type="term" value="F:catalytic activity"/>
    <property type="evidence" value="ECO:0007669"/>
    <property type="project" value="InterPro"/>
</dbReference>
<feature type="domain" description="Glucan biosynthesis periplasmic MdoG C-terminal" evidence="8">
    <location>
        <begin position="27"/>
        <end position="502"/>
    </location>
</feature>
<comment type="pathway">
    <text evidence="2 7">Glycan metabolism; osmoregulated periplasmic glucan (OPG) biosynthesis.</text>
</comment>
<dbReference type="AlphaFoldDB" id="A0A1M5NW85"/>
<keyword evidence="10" id="KW-1185">Reference proteome</keyword>
<dbReference type="InterPro" id="IPR014438">
    <property type="entry name" value="Glucan_biosyn_MdoG/MdoD"/>
</dbReference>
<dbReference type="FunFam" id="2.70.98.10:FF:000001">
    <property type="entry name" value="Glucans biosynthesis protein G"/>
    <property type="match status" value="1"/>
</dbReference>
<dbReference type="PIRSF" id="PIRSF006281">
    <property type="entry name" value="MdoG"/>
    <property type="match status" value="1"/>
</dbReference>
<comment type="similarity">
    <text evidence="3 7">Belongs to the OpgD/OpgG family.</text>
</comment>
<dbReference type="UniPathway" id="UPA00637"/>
<evidence type="ECO:0000256" key="6">
    <source>
        <dbReference type="ARBA" id="ARBA00022764"/>
    </source>
</evidence>
<dbReference type="EMBL" id="FQWZ01000004">
    <property type="protein sequence ID" value="SHG93770.1"/>
    <property type="molecule type" value="Genomic_DNA"/>
</dbReference>
<evidence type="ECO:0000313" key="9">
    <source>
        <dbReference type="EMBL" id="SHG93770.1"/>
    </source>
</evidence>
<evidence type="ECO:0000256" key="5">
    <source>
        <dbReference type="ARBA" id="ARBA00022729"/>
    </source>
</evidence>
<dbReference type="PANTHER" id="PTHR30504:SF4">
    <property type="entry name" value="GLUCANS BIOSYNTHESIS PROTEIN G"/>
    <property type="match status" value="1"/>
</dbReference>
<dbReference type="InterPro" id="IPR007444">
    <property type="entry name" value="Glucan_biosyn_MdoG_C"/>
</dbReference>
<comment type="subcellular location">
    <subcellularLocation>
        <location evidence="1 7">Periplasm</location>
    </subcellularLocation>
</comment>
<feature type="signal peptide" evidence="7">
    <location>
        <begin position="1"/>
        <end position="26"/>
    </location>
</feature>
<evidence type="ECO:0000256" key="4">
    <source>
        <dbReference type="ARBA" id="ARBA00015376"/>
    </source>
</evidence>
<comment type="function">
    <text evidence="7">Involved in the biosynthesis of osmoregulated periplasmic glucans (OPGs).</text>
</comment>
<dbReference type="InterPro" id="IPR014756">
    <property type="entry name" value="Ig_E-set"/>
</dbReference>
<dbReference type="Proteomes" id="UP000199758">
    <property type="component" value="Unassembled WGS sequence"/>
</dbReference>
<dbReference type="InterPro" id="IPR023704">
    <property type="entry name" value="MdoG_OpgG"/>
</dbReference>
<keyword evidence="5 7" id="KW-0732">Signal</keyword>
<dbReference type="Pfam" id="PF04349">
    <property type="entry name" value="MdoG"/>
    <property type="match status" value="1"/>
</dbReference>